<accession>A0AAD5TP36</accession>
<gene>
    <name evidence="2" type="ORF">HDU87_008042</name>
</gene>
<proteinExistence type="predicted"/>
<dbReference type="InterPro" id="IPR036291">
    <property type="entry name" value="NAD(P)-bd_dom_sf"/>
</dbReference>
<dbReference type="PANTHER" id="PTHR43313:SF1">
    <property type="entry name" value="3BETA-HYDROXYSTEROID DEHYDROGENASE DHS-16"/>
    <property type="match status" value="1"/>
</dbReference>
<dbReference type="Gene3D" id="3.40.50.720">
    <property type="entry name" value="NAD(P)-binding Rossmann-like Domain"/>
    <property type="match status" value="1"/>
</dbReference>
<dbReference type="GO" id="GO:0008202">
    <property type="term" value="P:steroid metabolic process"/>
    <property type="evidence" value="ECO:0007669"/>
    <property type="project" value="TreeGrafter"/>
</dbReference>
<protein>
    <submittedName>
        <fullName evidence="2">Uncharacterized protein</fullName>
    </submittedName>
</protein>
<keyword evidence="3" id="KW-1185">Reference proteome</keyword>
<feature type="region of interest" description="Disordered" evidence="1">
    <location>
        <begin position="1"/>
        <end position="64"/>
    </location>
</feature>
<dbReference type="GO" id="GO:0016491">
    <property type="term" value="F:oxidoreductase activity"/>
    <property type="evidence" value="ECO:0007669"/>
    <property type="project" value="TreeGrafter"/>
</dbReference>
<sequence>MGFQSPSVVAPATDSPPPPSVVSAPRGRPRGTNGNKLSSRSDTYSSSPPARSSQPRGRRPATPRTAPGIISIAAMLALAPLRLFFTLAFAAQRAVVRLAVALGLARADGRPSEWSLLAAIDAVDRWWNTFWSWLMEICLGFPLRAAIPPANGAVLVTGAGSGIGAHVAQTLALKGYTVYAGMRTLSPDHSFRLPNLHPIQLDVTSTAQIAAAATFILNSNAGPFIGLVNCASIPPYPTPMEFVAEHDLMECLDVNVVGPLRVVQHFLPLLRRAKGRIVNVGSCARFTPNPLHGAFAASKTALETWSDSLRVEVRPHGVQVVVVQPGAVDTNLWHKSQMSSSLAAMPTIVTTPSTFRDDKHEKMYAPLHSSLNQITAETRKHLISTSHTTRAILHALFDPYPKTRYLVGVDARLAWFLGLLPDRVLDWAFWIALGKERSGA</sequence>
<reference evidence="2" key="1">
    <citation type="submission" date="2020-05" db="EMBL/GenBank/DDBJ databases">
        <title>Phylogenomic resolution of chytrid fungi.</title>
        <authorList>
            <person name="Stajich J.E."/>
            <person name="Amses K."/>
            <person name="Simmons R."/>
            <person name="Seto K."/>
            <person name="Myers J."/>
            <person name="Bonds A."/>
            <person name="Quandt C.A."/>
            <person name="Barry K."/>
            <person name="Liu P."/>
            <person name="Grigoriev I."/>
            <person name="Longcore J.E."/>
            <person name="James T.Y."/>
        </authorList>
    </citation>
    <scope>NUCLEOTIDE SEQUENCE</scope>
    <source>
        <strain evidence="2">JEL0379</strain>
    </source>
</reference>
<evidence type="ECO:0000313" key="2">
    <source>
        <dbReference type="EMBL" id="KAJ3182703.1"/>
    </source>
</evidence>
<feature type="compositionally biased region" description="Low complexity" evidence="1">
    <location>
        <begin position="38"/>
        <end position="55"/>
    </location>
</feature>
<organism evidence="2 3">
    <name type="scientific">Geranomyces variabilis</name>
    <dbReference type="NCBI Taxonomy" id="109894"/>
    <lineage>
        <taxon>Eukaryota</taxon>
        <taxon>Fungi</taxon>
        <taxon>Fungi incertae sedis</taxon>
        <taxon>Chytridiomycota</taxon>
        <taxon>Chytridiomycota incertae sedis</taxon>
        <taxon>Chytridiomycetes</taxon>
        <taxon>Spizellomycetales</taxon>
        <taxon>Powellomycetaceae</taxon>
        <taxon>Geranomyces</taxon>
    </lineage>
</organism>
<name>A0AAD5TP36_9FUNG</name>
<dbReference type="SUPFAM" id="SSF51735">
    <property type="entry name" value="NAD(P)-binding Rossmann-fold domains"/>
    <property type="match status" value="1"/>
</dbReference>
<evidence type="ECO:0000256" key="1">
    <source>
        <dbReference type="SAM" id="MobiDB-lite"/>
    </source>
</evidence>
<evidence type="ECO:0000313" key="3">
    <source>
        <dbReference type="Proteomes" id="UP001212152"/>
    </source>
</evidence>
<dbReference type="Proteomes" id="UP001212152">
    <property type="component" value="Unassembled WGS sequence"/>
</dbReference>
<dbReference type="Pfam" id="PF00106">
    <property type="entry name" value="adh_short"/>
    <property type="match status" value="1"/>
</dbReference>
<feature type="compositionally biased region" description="Low complexity" evidence="1">
    <location>
        <begin position="1"/>
        <end position="13"/>
    </location>
</feature>
<dbReference type="AlphaFoldDB" id="A0AAD5TP36"/>
<comment type="caution">
    <text evidence="2">The sequence shown here is derived from an EMBL/GenBank/DDBJ whole genome shotgun (WGS) entry which is preliminary data.</text>
</comment>
<dbReference type="PANTHER" id="PTHR43313">
    <property type="entry name" value="SHORT-CHAIN DEHYDROGENASE/REDUCTASE FAMILY 9C"/>
    <property type="match status" value="1"/>
</dbReference>
<dbReference type="EMBL" id="JADGJQ010000008">
    <property type="protein sequence ID" value="KAJ3182703.1"/>
    <property type="molecule type" value="Genomic_DNA"/>
</dbReference>
<dbReference type="InterPro" id="IPR002347">
    <property type="entry name" value="SDR_fam"/>
</dbReference>
<dbReference type="PRINTS" id="PR00081">
    <property type="entry name" value="GDHRDH"/>
</dbReference>